<accession>A0ABS5CL40</accession>
<dbReference type="EMBL" id="JAGKSP010000020">
    <property type="protein sequence ID" value="MBP3966578.1"/>
    <property type="molecule type" value="Genomic_DNA"/>
</dbReference>
<sequence>MNDLQTFIREGITERDIAGRAEDFMRNRGIETIWYYGIGAFVHVGKRTLISESGRSYEPSDSAVGRDDIVTVDLSPEYRTYWGDHARTFVVRDGRVMEERELRVCDSDFAGGVRMGIALHEAFIDYAKPDKTFEQAYQYSNEMLRRHGYENLDFAGNVGHTIAFHRDDRKYFEQGNTMKLGEARLFTFEPHISRKHGEYGFKREDIYYFDNGKLACL</sequence>
<dbReference type="Proteomes" id="UP000673394">
    <property type="component" value="Unassembled WGS sequence"/>
</dbReference>
<reference evidence="2 3" key="1">
    <citation type="submission" date="2021-04" db="EMBL/GenBank/DDBJ databases">
        <title>Paenibacillus sp. DLE-14 whole genome sequence.</title>
        <authorList>
            <person name="Ham Y.J."/>
        </authorList>
    </citation>
    <scope>NUCLEOTIDE SEQUENCE [LARGE SCALE GENOMIC DNA]</scope>
    <source>
        <strain evidence="2 3">DLE-14</strain>
    </source>
</reference>
<comment type="caution">
    <text evidence="2">The sequence shown here is derived from an EMBL/GenBank/DDBJ whole genome shotgun (WGS) entry which is preliminary data.</text>
</comment>
<dbReference type="InterPro" id="IPR036005">
    <property type="entry name" value="Creatinase/aminopeptidase-like"/>
</dbReference>
<evidence type="ECO:0000313" key="2">
    <source>
        <dbReference type="EMBL" id="MBP3966578.1"/>
    </source>
</evidence>
<dbReference type="Gene3D" id="3.90.230.10">
    <property type="entry name" value="Creatinase/methionine aminopeptidase superfamily"/>
    <property type="match status" value="1"/>
</dbReference>
<dbReference type="PANTHER" id="PTHR46112:SF2">
    <property type="entry name" value="XAA-PRO AMINOPEPTIDASE P-RELATED"/>
    <property type="match status" value="1"/>
</dbReference>
<protein>
    <submittedName>
        <fullName evidence="2">Aminopeptidase P family protein</fullName>
    </submittedName>
</protein>
<evidence type="ECO:0000259" key="1">
    <source>
        <dbReference type="Pfam" id="PF00557"/>
    </source>
</evidence>
<keyword evidence="2" id="KW-0645">Protease</keyword>
<evidence type="ECO:0000313" key="3">
    <source>
        <dbReference type="Proteomes" id="UP000673394"/>
    </source>
</evidence>
<dbReference type="Pfam" id="PF00557">
    <property type="entry name" value="Peptidase_M24"/>
    <property type="match status" value="1"/>
</dbReference>
<gene>
    <name evidence="2" type="ORF">I8J30_28240</name>
</gene>
<proteinExistence type="predicted"/>
<dbReference type="SUPFAM" id="SSF55920">
    <property type="entry name" value="Creatinase/aminopeptidase"/>
    <property type="match status" value="1"/>
</dbReference>
<keyword evidence="2" id="KW-0378">Hydrolase</keyword>
<dbReference type="InterPro" id="IPR050659">
    <property type="entry name" value="Peptidase_M24B"/>
</dbReference>
<keyword evidence="3" id="KW-1185">Reference proteome</keyword>
<name>A0ABS5CL40_9BACL</name>
<dbReference type="InterPro" id="IPR000994">
    <property type="entry name" value="Pept_M24"/>
</dbReference>
<dbReference type="CDD" id="cd01066">
    <property type="entry name" value="APP_MetAP"/>
    <property type="match status" value="1"/>
</dbReference>
<keyword evidence="2" id="KW-0031">Aminopeptidase</keyword>
<feature type="domain" description="Peptidase M24" evidence="1">
    <location>
        <begin position="4"/>
        <end position="208"/>
    </location>
</feature>
<dbReference type="PANTHER" id="PTHR46112">
    <property type="entry name" value="AMINOPEPTIDASE"/>
    <property type="match status" value="1"/>
</dbReference>
<organism evidence="2 3">
    <name type="scientific">Paenibacillus lignilyticus</name>
    <dbReference type="NCBI Taxonomy" id="1172615"/>
    <lineage>
        <taxon>Bacteria</taxon>
        <taxon>Bacillati</taxon>
        <taxon>Bacillota</taxon>
        <taxon>Bacilli</taxon>
        <taxon>Bacillales</taxon>
        <taxon>Paenibacillaceae</taxon>
        <taxon>Paenibacillus</taxon>
    </lineage>
</organism>
<dbReference type="GO" id="GO:0004177">
    <property type="term" value="F:aminopeptidase activity"/>
    <property type="evidence" value="ECO:0007669"/>
    <property type="project" value="UniProtKB-KW"/>
</dbReference>